<keyword evidence="2" id="KW-0282">Flagellum</keyword>
<accession>A0A3B1A170</accession>
<dbReference type="InterPro" id="IPR011006">
    <property type="entry name" value="CheY-like_superfamily"/>
</dbReference>
<dbReference type="InterPro" id="IPR011990">
    <property type="entry name" value="TPR-like_helical_dom_sf"/>
</dbReference>
<name>A0A3B1A170_9ZZZZ</name>
<dbReference type="InterPro" id="IPR019734">
    <property type="entry name" value="TPR_rpt"/>
</dbReference>
<dbReference type="Gene3D" id="1.25.40.10">
    <property type="entry name" value="Tetratricopeptide repeat domain"/>
    <property type="match status" value="1"/>
</dbReference>
<dbReference type="PROSITE" id="PS50110">
    <property type="entry name" value="RESPONSE_REGULATORY"/>
    <property type="match status" value="1"/>
</dbReference>
<dbReference type="SUPFAM" id="SSF48452">
    <property type="entry name" value="TPR-like"/>
    <property type="match status" value="2"/>
</dbReference>
<evidence type="ECO:0000313" key="2">
    <source>
        <dbReference type="EMBL" id="VAW86606.1"/>
    </source>
</evidence>
<dbReference type="EMBL" id="UOFO01000096">
    <property type="protein sequence ID" value="VAW86606.1"/>
    <property type="molecule type" value="Genomic_DNA"/>
</dbReference>
<dbReference type="GO" id="GO:0000160">
    <property type="term" value="P:phosphorelay signal transduction system"/>
    <property type="evidence" value="ECO:0007669"/>
    <property type="project" value="InterPro"/>
</dbReference>
<organism evidence="2">
    <name type="scientific">hydrothermal vent metagenome</name>
    <dbReference type="NCBI Taxonomy" id="652676"/>
    <lineage>
        <taxon>unclassified sequences</taxon>
        <taxon>metagenomes</taxon>
        <taxon>ecological metagenomes</taxon>
    </lineage>
</organism>
<evidence type="ECO:0000259" key="1">
    <source>
        <dbReference type="PROSITE" id="PS50110"/>
    </source>
</evidence>
<dbReference type="AlphaFoldDB" id="A0A3B1A170"/>
<dbReference type="Gene3D" id="3.40.50.2300">
    <property type="match status" value="1"/>
</dbReference>
<dbReference type="PANTHER" id="PTHR43228:SF1">
    <property type="entry name" value="TWO-COMPONENT RESPONSE REGULATOR ARR22"/>
    <property type="match status" value="1"/>
</dbReference>
<dbReference type="SMART" id="SM00028">
    <property type="entry name" value="TPR"/>
    <property type="match status" value="4"/>
</dbReference>
<keyword evidence="2" id="KW-0966">Cell projection</keyword>
<dbReference type="InterPro" id="IPR052048">
    <property type="entry name" value="ST_Response_Regulator"/>
</dbReference>
<protein>
    <submittedName>
        <fullName evidence="2">Chemotaxis regulator - transmits chemoreceptor signals to flagellar motor components CheY</fullName>
    </submittedName>
</protein>
<dbReference type="SUPFAM" id="SSF52172">
    <property type="entry name" value="CheY-like"/>
    <property type="match status" value="1"/>
</dbReference>
<proteinExistence type="predicted"/>
<dbReference type="Pfam" id="PF00072">
    <property type="entry name" value="Response_reg"/>
    <property type="match status" value="1"/>
</dbReference>
<dbReference type="CDD" id="cd17589">
    <property type="entry name" value="REC_TPR"/>
    <property type="match status" value="1"/>
</dbReference>
<dbReference type="PANTHER" id="PTHR43228">
    <property type="entry name" value="TWO-COMPONENT RESPONSE REGULATOR"/>
    <property type="match status" value="1"/>
</dbReference>
<keyword evidence="2" id="KW-0675">Receptor</keyword>
<keyword evidence="2" id="KW-0969">Cilium</keyword>
<dbReference type="Pfam" id="PF13181">
    <property type="entry name" value="TPR_8"/>
    <property type="match status" value="1"/>
</dbReference>
<dbReference type="InterPro" id="IPR001789">
    <property type="entry name" value="Sig_transdc_resp-reg_receiver"/>
</dbReference>
<feature type="domain" description="Response regulatory" evidence="1">
    <location>
        <begin position="9"/>
        <end position="128"/>
    </location>
</feature>
<sequence>MALDLTGKKILVIDDFPEMRSMLRKMGVAFRATDIDDAKDGDGALKAMTKKKYDIILCDYNLGDGKDGQQILEEAKFKELINYSTTFMMITAENTTEMVMGAMEYQPDGYLTKPFTKGEFSARLEKIKLRKSDLADIEKAIQRKDPLGAIVLCDKKLADKPSNTFEILKTKADLCEKLGDVEASSETYEKALAIRDVPWAKLGVAKVHYHHGDYMMARDMLQDLIEENSSIVEAYDWLAKTFEALDDLIEAQKTLVDAINVSPKAILRQKELARIAYKNNDLETAESSFKKAIRVGKNSCFKSPSDFTGLAKVHLDKGSPTDALKTMSGIRDNFNNTPDATLQVAVMESAIYNNMGQQELAEKALDEATHVFNNIPGTIPTDITMDLAKSCFALGKADQAEDFIKYVVRNHHDDPEILKQTQELFNSLGMEEAGQALINSTRQEVIDINNKGVKLAKEGKLEESIDFFAKAASGMPENLTVNLNAAQSLLMFMQKKGKQDKHLYQTRQYLDRIRKIKSSDEKYQKLLAVYKKITGTK</sequence>
<reference evidence="2" key="1">
    <citation type="submission" date="2018-06" db="EMBL/GenBank/DDBJ databases">
        <authorList>
            <person name="Zhirakovskaya E."/>
        </authorList>
    </citation>
    <scope>NUCLEOTIDE SEQUENCE</scope>
</reference>
<dbReference type="SMART" id="SM00448">
    <property type="entry name" value="REC"/>
    <property type="match status" value="1"/>
</dbReference>
<gene>
    <name evidence="2" type="ORF">MNBD_GAMMA16-2139</name>
</gene>